<evidence type="ECO:0000256" key="7">
    <source>
        <dbReference type="ARBA" id="ARBA00022475"/>
    </source>
</evidence>
<proteinExistence type="inferred from homology"/>
<comment type="subcellular location">
    <subcellularLocation>
        <location evidence="2 19">Cell membrane</location>
        <topology evidence="2 19">Multi-pass membrane protein</topology>
    </subcellularLocation>
</comment>
<evidence type="ECO:0000256" key="13">
    <source>
        <dbReference type="ARBA" id="ARBA00023136"/>
    </source>
</evidence>
<dbReference type="Proteomes" id="UP000005233">
    <property type="component" value="Chromosome"/>
</dbReference>
<comment type="cofactor">
    <cofactor evidence="1 19">
        <name>Mg(2+)</name>
        <dbReference type="ChEBI" id="CHEBI:18420"/>
    </cofactor>
</comment>
<evidence type="ECO:0000256" key="11">
    <source>
        <dbReference type="ARBA" id="ARBA00022842"/>
    </source>
</evidence>
<evidence type="ECO:0000256" key="16">
    <source>
        <dbReference type="ARBA" id="ARBA00032853"/>
    </source>
</evidence>
<evidence type="ECO:0000256" key="8">
    <source>
        <dbReference type="ARBA" id="ARBA00022573"/>
    </source>
</evidence>
<feature type="transmembrane region" description="Helical" evidence="19">
    <location>
        <begin position="111"/>
        <end position="133"/>
    </location>
</feature>
<dbReference type="GO" id="GO:0005886">
    <property type="term" value="C:plasma membrane"/>
    <property type="evidence" value="ECO:0007669"/>
    <property type="project" value="UniProtKB-SubCell"/>
</dbReference>
<evidence type="ECO:0000256" key="9">
    <source>
        <dbReference type="ARBA" id="ARBA00022679"/>
    </source>
</evidence>
<evidence type="ECO:0000256" key="14">
    <source>
        <dbReference type="ARBA" id="ARBA00025228"/>
    </source>
</evidence>
<dbReference type="HOGENOM" id="CLU_057426_2_0_2"/>
<comment type="similarity">
    <text evidence="4 19">Belongs to the CobS family.</text>
</comment>
<keyword evidence="9 19" id="KW-0808">Transferase</keyword>
<feature type="transmembrane region" description="Helical" evidence="19">
    <location>
        <begin position="212"/>
        <end position="233"/>
    </location>
</feature>
<evidence type="ECO:0000256" key="12">
    <source>
        <dbReference type="ARBA" id="ARBA00022989"/>
    </source>
</evidence>
<dbReference type="EMBL" id="CP003243">
    <property type="protein sequence ID" value="AFC99850.1"/>
    <property type="molecule type" value="Genomic_DNA"/>
</dbReference>
<evidence type="ECO:0000256" key="1">
    <source>
        <dbReference type="ARBA" id="ARBA00001946"/>
    </source>
</evidence>
<evidence type="ECO:0000256" key="2">
    <source>
        <dbReference type="ARBA" id="ARBA00004651"/>
    </source>
</evidence>
<gene>
    <name evidence="19 20" type="primary">cobS</name>
    <name evidence="20" type="ordered locus">Mtc_1094</name>
</gene>
<evidence type="ECO:0000256" key="3">
    <source>
        <dbReference type="ARBA" id="ARBA00004663"/>
    </source>
</evidence>
<feature type="transmembrane region" description="Helical" evidence="19">
    <location>
        <begin position="65"/>
        <end position="83"/>
    </location>
</feature>
<name>H8I720_METCZ</name>
<evidence type="ECO:0000256" key="19">
    <source>
        <dbReference type="HAMAP-Rule" id="MF_00719"/>
    </source>
</evidence>
<dbReference type="Pfam" id="PF02654">
    <property type="entry name" value="CobS"/>
    <property type="match status" value="1"/>
</dbReference>
<keyword evidence="8 19" id="KW-0169">Cobalamin biosynthesis</keyword>
<dbReference type="GeneID" id="11971219"/>
<feature type="transmembrane region" description="Helical" evidence="19">
    <location>
        <begin position="183"/>
        <end position="206"/>
    </location>
</feature>
<dbReference type="InterPro" id="IPR003805">
    <property type="entry name" value="CobS"/>
</dbReference>
<dbReference type="eggNOG" id="arCOG04338">
    <property type="taxonomic scope" value="Archaea"/>
</dbReference>
<dbReference type="GO" id="GO:0009236">
    <property type="term" value="P:cobalamin biosynthetic process"/>
    <property type="evidence" value="ECO:0007669"/>
    <property type="project" value="UniProtKB-UniRule"/>
</dbReference>
<evidence type="ECO:0000256" key="4">
    <source>
        <dbReference type="ARBA" id="ARBA00010561"/>
    </source>
</evidence>
<sequence length="271" mass="28199">MDVQQLLTGIRSGFGFLTTVPVNSDEKGFEAFMGNIYLFIIVGALIGAILGVVGIILLWLLPHALVPVLVLACIYLLTGINHIDGLSDFGDGIVASGTAEKKIAAMKDAHAGAGGILFIGMDLLFLYATISLFAGFGGLYLPIGLLIAETCAKVCIATVAAFGASLHQGMGSMLIERTRKEHYLAGLAIAIVICVGAMGLLAFQPFMWRKALMLPLAGFLAVALSVALGLLIVDAATKNFGGVNGDVMGAANEIGRIASMLALGALLWTFL</sequence>
<dbReference type="UniPathway" id="UPA00148">
    <property type="reaction ID" value="UER00238"/>
</dbReference>
<dbReference type="HAMAP" id="MF_00719">
    <property type="entry name" value="CobS"/>
    <property type="match status" value="1"/>
</dbReference>
<dbReference type="RefSeq" id="WP_014405688.1">
    <property type="nucleotide sequence ID" value="NC_017034.1"/>
</dbReference>
<evidence type="ECO:0000313" key="21">
    <source>
        <dbReference type="Proteomes" id="UP000005233"/>
    </source>
</evidence>
<dbReference type="OrthoDB" id="11748at2157"/>
<keyword evidence="10 19" id="KW-0812">Transmembrane</keyword>
<evidence type="ECO:0000256" key="18">
    <source>
        <dbReference type="ARBA" id="ARBA00049504"/>
    </source>
</evidence>
<dbReference type="PANTHER" id="PTHR34148:SF1">
    <property type="entry name" value="ADENOSYLCOBINAMIDE-GDP RIBAZOLETRANSFERASE"/>
    <property type="match status" value="1"/>
</dbReference>
<evidence type="ECO:0000256" key="6">
    <source>
        <dbReference type="ARBA" id="ARBA00015850"/>
    </source>
</evidence>
<keyword evidence="12 19" id="KW-1133">Transmembrane helix</keyword>
<feature type="transmembrane region" description="Helical" evidence="19">
    <location>
        <begin position="36"/>
        <end position="59"/>
    </location>
</feature>
<dbReference type="NCBIfam" id="TIGR00317">
    <property type="entry name" value="cobS"/>
    <property type="match status" value="1"/>
</dbReference>
<comment type="catalytic activity">
    <reaction evidence="17 19">
        <text>alpha-ribazole + adenosylcob(III)inamide-GDP = adenosylcob(III)alamin + GMP + H(+)</text>
        <dbReference type="Rhea" id="RHEA:16049"/>
        <dbReference type="ChEBI" id="CHEBI:10329"/>
        <dbReference type="ChEBI" id="CHEBI:15378"/>
        <dbReference type="ChEBI" id="CHEBI:18408"/>
        <dbReference type="ChEBI" id="CHEBI:58115"/>
        <dbReference type="ChEBI" id="CHEBI:60487"/>
        <dbReference type="EC" id="2.7.8.26"/>
    </reaction>
</comment>
<comment type="pathway">
    <text evidence="3 19">Cofactor biosynthesis; adenosylcobalamin biosynthesis; adenosylcobalamin from cob(II)yrinate a,c-diamide: step 7/7.</text>
</comment>
<keyword evidence="13 19" id="KW-0472">Membrane</keyword>
<evidence type="ECO:0000256" key="15">
    <source>
        <dbReference type="ARBA" id="ARBA00032605"/>
    </source>
</evidence>
<evidence type="ECO:0000256" key="17">
    <source>
        <dbReference type="ARBA" id="ARBA00048623"/>
    </source>
</evidence>
<evidence type="ECO:0000313" key="20">
    <source>
        <dbReference type="EMBL" id="AFC99850.1"/>
    </source>
</evidence>
<keyword evidence="7 19" id="KW-1003">Cell membrane</keyword>
<evidence type="ECO:0000256" key="5">
    <source>
        <dbReference type="ARBA" id="ARBA00013200"/>
    </source>
</evidence>
<dbReference type="KEGG" id="mez:Mtc_1094"/>
<dbReference type="STRING" id="1041930.Mtc_1094"/>
<comment type="function">
    <text evidence="14 19">Joins adenosylcobinamide-GDP and alpha-ribazole to generate adenosylcobalamin (Ado-cobalamin). Also synthesizes adenosylcobalamin 5'-phosphate from adenosylcobinamide-GDP and alpha-ribazole 5'-phosphate.</text>
</comment>
<dbReference type="GO" id="GO:0051073">
    <property type="term" value="F:adenosylcobinamide-GDP ribazoletransferase activity"/>
    <property type="evidence" value="ECO:0007669"/>
    <property type="project" value="UniProtKB-UniRule"/>
</dbReference>
<reference evidence="20 21" key="1">
    <citation type="journal article" date="2012" name="J. Bacteriol.">
        <title>Complete genome sequence of a thermophilic methanogen, Methanocella conradii HZ254, isolated from Chinese rice field soil.</title>
        <authorList>
            <person name="Lu Z."/>
            <person name="Lu Y."/>
        </authorList>
    </citation>
    <scope>NUCLEOTIDE SEQUENCE [LARGE SCALE GENOMIC DNA]</scope>
    <source>
        <strain evidence="21">DSM 24694 / JCM 17849 / CGMCC 1.5162 / HZ254</strain>
    </source>
</reference>
<dbReference type="EC" id="2.7.8.26" evidence="5 19"/>
<keyword evidence="11 19" id="KW-0460">Magnesium</keyword>
<dbReference type="PANTHER" id="PTHR34148">
    <property type="entry name" value="ADENOSYLCOBINAMIDE-GDP RIBAZOLETRANSFERASE"/>
    <property type="match status" value="1"/>
</dbReference>
<dbReference type="AlphaFoldDB" id="H8I720"/>
<keyword evidence="21" id="KW-1185">Reference proteome</keyword>
<comment type="catalytic activity">
    <reaction evidence="18 19">
        <text>alpha-ribazole 5'-phosphate + adenosylcob(III)inamide-GDP = adenosylcob(III)alamin 5'-phosphate + GMP + H(+)</text>
        <dbReference type="Rhea" id="RHEA:23560"/>
        <dbReference type="ChEBI" id="CHEBI:15378"/>
        <dbReference type="ChEBI" id="CHEBI:57918"/>
        <dbReference type="ChEBI" id="CHEBI:58115"/>
        <dbReference type="ChEBI" id="CHEBI:60487"/>
        <dbReference type="ChEBI" id="CHEBI:60493"/>
        <dbReference type="EC" id="2.7.8.26"/>
    </reaction>
</comment>
<evidence type="ECO:0000256" key="10">
    <source>
        <dbReference type="ARBA" id="ARBA00022692"/>
    </source>
</evidence>
<dbReference type="GO" id="GO:0008818">
    <property type="term" value="F:cobalamin 5'-phosphate synthase activity"/>
    <property type="evidence" value="ECO:0007669"/>
    <property type="project" value="UniProtKB-UniRule"/>
</dbReference>
<accession>H8I720</accession>
<organism evidence="20 21">
    <name type="scientific">Methanocella conradii (strain DSM 24694 / JCM 17849 / CGMCC 1.5162 / HZ254)</name>
    <dbReference type="NCBI Taxonomy" id="1041930"/>
    <lineage>
        <taxon>Archaea</taxon>
        <taxon>Methanobacteriati</taxon>
        <taxon>Methanobacteriota</taxon>
        <taxon>Stenosarchaea group</taxon>
        <taxon>Methanomicrobia</taxon>
        <taxon>Methanocellales</taxon>
        <taxon>Methanocellaceae</taxon>
        <taxon>Methanocella</taxon>
    </lineage>
</organism>
<feature type="transmembrane region" description="Helical" evidence="19">
    <location>
        <begin position="139"/>
        <end position="162"/>
    </location>
</feature>
<protein>
    <recommendedName>
        <fullName evidence="6 19">Adenosylcobinamide-GDP ribazoletransferase</fullName>
        <ecNumber evidence="5 19">2.7.8.26</ecNumber>
    </recommendedName>
    <alternativeName>
        <fullName evidence="16 19">Cobalamin synthase</fullName>
    </alternativeName>
    <alternativeName>
        <fullName evidence="15 19">Cobalamin-5'-phosphate synthase</fullName>
    </alternativeName>
</protein>